<dbReference type="Gene3D" id="3.30.2350.10">
    <property type="entry name" value="Pseudouridine synthase"/>
    <property type="match status" value="1"/>
</dbReference>
<evidence type="ECO:0000256" key="11">
    <source>
        <dbReference type="ARBA" id="ARBA00041266"/>
    </source>
</evidence>
<dbReference type="AlphaFoldDB" id="A0A2K8KWI9"/>
<gene>
    <name evidence="17" type="ORF">REIFOR_02353</name>
</gene>
<dbReference type="KEGG" id="rfo:REIFOR_02353"/>
<reference evidence="17 18" key="1">
    <citation type="journal article" date="2017" name="Environ. Microbiol.">
        <title>Genomic and physiological analyses of 'Reinekea forsetii' reveal a versatile opportunistic lifestyle during spring algae blooms.</title>
        <authorList>
            <person name="Avci B."/>
            <person name="Hahnke R.L."/>
            <person name="Chafee M."/>
            <person name="Fischer T."/>
            <person name="Gruber-Vodicka H."/>
            <person name="Tegetmeyer H.E."/>
            <person name="Harder J."/>
            <person name="Fuchs B.M."/>
            <person name="Amann R.I."/>
            <person name="Teeling H."/>
        </authorList>
    </citation>
    <scope>NUCLEOTIDE SEQUENCE [LARGE SCALE GENOMIC DNA]</scope>
    <source>
        <strain evidence="17 18">Hel1_31_D35</strain>
    </source>
</reference>
<dbReference type="GO" id="GO:0160142">
    <property type="term" value="F:23S rRNA pseudouridine(746) synthase activity"/>
    <property type="evidence" value="ECO:0007669"/>
    <property type="project" value="UniProtKB-EC"/>
</dbReference>
<dbReference type="GO" id="GO:0008033">
    <property type="term" value="P:tRNA processing"/>
    <property type="evidence" value="ECO:0007669"/>
    <property type="project" value="UniProtKB-KW"/>
</dbReference>
<keyword evidence="17" id="KW-0456">Lyase</keyword>
<dbReference type="CDD" id="cd02869">
    <property type="entry name" value="PseudoU_synth_RluA_like"/>
    <property type="match status" value="1"/>
</dbReference>
<dbReference type="RefSeq" id="WP_100257740.1">
    <property type="nucleotide sequence ID" value="NZ_CP011797.1"/>
</dbReference>
<evidence type="ECO:0000256" key="4">
    <source>
        <dbReference type="ARBA" id="ARBA00023235"/>
    </source>
</evidence>
<keyword evidence="2" id="KW-0698">rRNA processing</keyword>
<dbReference type="PROSITE" id="PS01129">
    <property type="entry name" value="PSI_RLU"/>
    <property type="match status" value="1"/>
</dbReference>
<dbReference type="EC" id="5.4.99.29" evidence="9"/>
<keyword evidence="3" id="KW-0819">tRNA processing</keyword>
<evidence type="ECO:0000256" key="3">
    <source>
        <dbReference type="ARBA" id="ARBA00022694"/>
    </source>
</evidence>
<dbReference type="GO" id="GO:0003723">
    <property type="term" value="F:RNA binding"/>
    <property type="evidence" value="ECO:0007669"/>
    <property type="project" value="InterPro"/>
</dbReference>
<keyword evidence="4" id="KW-0413">Isomerase</keyword>
<evidence type="ECO:0000259" key="16">
    <source>
        <dbReference type="Pfam" id="PF00849"/>
    </source>
</evidence>
<comment type="catalytic activity">
    <reaction evidence="6">
        <text>uridine(746) in 23S rRNA = pseudouridine(746) in 23S rRNA</text>
        <dbReference type="Rhea" id="RHEA:42548"/>
        <dbReference type="Rhea" id="RHEA-COMP:10109"/>
        <dbReference type="Rhea" id="RHEA-COMP:10110"/>
        <dbReference type="ChEBI" id="CHEBI:65314"/>
        <dbReference type="ChEBI" id="CHEBI:65315"/>
        <dbReference type="EC" id="5.4.99.29"/>
    </reaction>
</comment>
<keyword evidence="18" id="KW-1185">Reference proteome</keyword>
<sequence length="220" mass="24381">MTPRIFTYRPPAAALEIIFQDDAYLAINKPSGLLSNPGRDPVTHDCALTRLQARFGEIHLVHRLDCDTSGVLVFAKTKAAESALKKQLQYRQVAKTYEALVWGLLAQPEGRIELPIGPNPDDRPLQQIDQNGKAAVTDYRLLQADGAAHWSRLSLAPQTGRTHQLRVHLNALGHAILGDTFYAHPEALAMHSRLCLHALTFSFEHFATGQSLTLSARNDF</sequence>
<dbReference type="InterPro" id="IPR006224">
    <property type="entry name" value="PsdUridine_synth_RluA-like_CS"/>
</dbReference>
<comment type="function">
    <text evidence="7">Dual specificity enzyme that catalyzes the synthesis of pseudouridine from uracil-746 in 23S ribosomal RNA and from uracil-32 in the anticodon stem and loop of transfer RNAs.</text>
</comment>
<comment type="catalytic activity">
    <reaction evidence="5">
        <text>uridine(32) in tRNA = pseudouridine(32) in tRNA</text>
        <dbReference type="Rhea" id="RHEA:42544"/>
        <dbReference type="Rhea" id="RHEA-COMP:10107"/>
        <dbReference type="Rhea" id="RHEA-COMP:10108"/>
        <dbReference type="ChEBI" id="CHEBI:65314"/>
        <dbReference type="ChEBI" id="CHEBI:65315"/>
        <dbReference type="EC" id="5.4.99.28"/>
    </reaction>
</comment>
<accession>A0A2K8KWI9</accession>
<evidence type="ECO:0000256" key="13">
    <source>
        <dbReference type="ARBA" id="ARBA00042844"/>
    </source>
</evidence>
<comment type="similarity">
    <text evidence="1">Belongs to the pseudouridine synthase RluA family.</text>
</comment>
<evidence type="ECO:0000256" key="10">
    <source>
        <dbReference type="ARBA" id="ARBA00039988"/>
    </source>
</evidence>
<dbReference type="Proteomes" id="UP000229757">
    <property type="component" value="Chromosome"/>
</dbReference>
<evidence type="ECO:0000256" key="12">
    <source>
        <dbReference type="ARBA" id="ARBA00042372"/>
    </source>
</evidence>
<evidence type="ECO:0000313" key="18">
    <source>
        <dbReference type="Proteomes" id="UP000229757"/>
    </source>
</evidence>
<dbReference type="OrthoDB" id="9807829at2"/>
<dbReference type="GO" id="GO:0160151">
    <property type="term" value="F:tRNA pseudouridine(32) synthase activity"/>
    <property type="evidence" value="ECO:0007669"/>
    <property type="project" value="UniProtKB-EC"/>
</dbReference>
<evidence type="ECO:0000256" key="7">
    <source>
        <dbReference type="ARBA" id="ARBA00037305"/>
    </source>
</evidence>
<dbReference type="Pfam" id="PF00849">
    <property type="entry name" value="PseudoU_synth_2"/>
    <property type="match status" value="1"/>
</dbReference>
<evidence type="ECO:0000256" key="14">
    <source>
        <dbReference type="ARBA" id="ARBA00042883"/>
    </source>
</evidence>
<feature type="domain" description="Pseudouridine synthase RsuA/RluA-like" evidence="16">
    <location>
        <begin position="24"/>
        <end position="171"/>
    </location>
</feature>
<protein>
    <recommendedName>
        <fullName evidence="10">Dual-specificity RNA pseudouridine synthase RluA</fullName>
        <ecNumber evidence="8">5.4.99.28</ecNumber>
        <ecNumber evidence="9">5.4.99.29</ecNumber>
    </recommendedName>
    <alternativeName>
        <fullName evidence="11">23S rRNA pseudouridine(746) synthase</fullName>
    </alternativeName>
    <alternativeName>
        <fullName evidence="14">Ribosomal large subunit pseudouridine synthase A</fullName>
    </alternativeName>
    <alternativeName>
        <fullName evidence="13">rRNA pseudouridylate synthase A</fullName>
    </alternativeName>
    <alternativeName>
        <fullName evidence="15">rRNA-uridine isomerase A</fullName>
    </alternativeName>
    <alternativeName>
        <fullName evidence="12">tRNA pseudouridine(32) synthase</fullName>
    </alternativeName>
</protein>
<organism evidence="17 18">
    <name type="scientific">Reinekea forsetii</name>
    <dbReference type="NCBI Taxonomy" id="1336806"/>
    <lineage>
        <taxon>Bacteria</taxon>
        <taxon>Pseudomonadati</taxon>
        <taxon>Pseudomonadota</taxon>
        <taxon>Gammaproteobacteria</taxon>
        <taxon>Oceanospirillales</taxon>
        <taxon>Saccharospirillaceae</taxon>
        <taxon>Reinekea</taxon>
    </lineage>
</organism>
<dbReference type="PANTHER" id="PTHR21600:SF91">
    <property type="entry name" value="DUAL-SPECIFICITY RNA PSEUDOURIDINE SYNTHASE RLUA"/>
    <property type="match status" value="1"/>
</dbReference>
<evidence type="ECO:0000256" key="5">
    <source>
        <dbReference type="ARBA" id="ARBA00036184"/>
    </source>
</evidence>
<evidence type="ECO:0000256" key="8">
    <source>
        <dbReference type="ARBA" id="ARBA00038944"/>
    </source>
</evidence>
<dbReference type="GO" id="GO:0016829">
    <property type="term" value="F:lyase activity"/>
    <property type="evidence" value="ECO:0007669"/>
    <property type="project" value="UniProtKB-KW"/>
</dbReference>
<dbReference type="PANTHER" id="PTHR21600">
    <property type="entry name" value="MITOCHONDRIAL RNA PSEUDOURIDINE SYNTHASE"/>
    <property type="match status" value="1"/>
</dbReference>
<dbReference type="EC" id="5.4.99.28" evidence="8"/>
<dbReference type="InterPro" id="IPR020103">
    <property type="entry name" value="PsdUridine_synth_cat_dom_sf"/>
</dbReference>
<dbReference type="InterPro" id="IPR050188">
    <property type="entry name" value="RluA_PseudoU_synthase"/>
</dbReference>
<evidence type="ECO:0000256" key="6">
    <source>
        <dbReference type="ARBA" id="ARBA00036916"/>
    </source>
</evidence>
<evidence type="ECO:0000256" key="1">
    <source>
        <dbReference type="ARBA" id="ARBA00010876"/>
    </source>
</evidence>
<evidence type="ECO:0000256" key="15">
    <source>
        <dbReference type="ARBA" id="ARBA00043143"/>
    </source>
</evidence>
<evidence type="ECO:0000313" key="17">
    <source>
        <dbReference type="EMBL" id="ATX77484.1"/>
    </source>
</evidence>
<evidence type="ECO:0000256" key="9">
    <source>
        <dbReference type="ARBA" id="ARBA00038945"/>
    </source>
</evidence>
<dbReference type="InterPro" id="IPR006145">
    <property type="entry name" value="PsdUridine_synth_RsuA/RluA"/>
</dbReference>
<dbReference type="EMBL" id="CP011797">
    <property type="protein sequence ID" value="ATX77484.1"/>
    <property type="molecule type" value="Genomic_DNA"/>
</dbReference>
<dbReference type="SUPFAM" id="SSF55120">
    <property type="entry name" value="Pseudouridine synthase"/>
    <property type="match status" value="1"/>
</dbReference>
<proteinExistence type="inferred from homology"/>
<dbReference type="GO" id="GO:0000455">
    <property type="term" value="P:enzyme-directed rRNA pseudouridine synthesis"/>
    <property type="evidence" value="ECO:0007669"/>
    <property type="project" value="TreeGrafter"/>
</dbReference>
<name>A0A2K8KWI9_9GAMM</name>
<evidence type="ECO:0000256" key="2">
    <source>
        <dbReference type="ARBA" id="ARBA00022552"/>
    </source>
</evidence>